<evidence type="ECO:0000313" key="1">
    <source>
        <dbReference type="EMBL" id="KHA71771.1"/>
    </source>
</evidence>
<proteinExistence type="predicted"/>
<organism evidence="1 2">
    <name type="scientific">Pseudomonas chlororaphis</name>
    <dbReference type="NCBI Taxonomy" id="587753"/>
    <lineage>
        <taxon>Bacteria</taxon>
        <taxon>Pseudomonadati</taxon>
        <taxon>Pseudomonadota</taxon>
        <taxon>Gammaproteobacteria</taxon>
        <taxon>Pseudomonadales</taxon>
        <taxon>Pseudomonadaceae</taxon>
        <taxon>Pseudomonas</taxon>
    </lineage>
</organism>
<dbReference type="OrthoDB" id="6992242at2"/>
<dbReference type="EMBL" id="JSFK01000019">
    <property type="protein sequence ID" value="KHA71771.1"/>
    <property type="molecule type" value="Genomic_DNA"/>
</dbReference>
<comment type="caution">
    <text evidence="1">The sequence shown here is derived from an EMBL/GenBank/DDBJ whole genome shotgun (WGS) entry which is preliminary data.</text>
</comment>
<protein>
    <submittedName>
        <fullName evidence="1">Uncharacterized protein</fullName>
    </submittedName>
</protein>
<dbReference type="AlphaFoldDB" id="A0A0A6FG64"/>
<dbReference type="PATRIC" id="fig|587753.9.peg.1915"/>
<evidence type="ECO:0000313" key="2">
    <source>
        <dbReference type="Proteomes" id="UP000030564"/>
    </source>
</evidence>
<dbReference type="Proteomes" id="UP000030564">
    <property type="component" value="Unassembled WGS sequence"/>
</dbReference>
<gene>
    <name evidence="1" type="ORF">NZ35_18955</name>
</gene>
<sequence>MAIRILLEIADMDRDGSPEIAFYHYSEDATEMMDYDYSLFASSSQANGRYDLISEDAIDTDGDGDTDKYDEKLYLQLADAFVQFKGFQSKR</sequence>
<name>A0A0A6FG64_9PSED</name>
<reference evidence="1 2" key="1">
    <citation type="submission" date="2014-10" db="EMBL/GenBank/DDBJ databases">
        <title>Draft genome sequence of Pseudomonas chlororaphis EA105.</title>
        <authorList>
            <person name="McCully L.M."/>
            <person name="Bitzer A.S."/>
            <person name="Spence C."/>
            <person name="Bais H."/>
            <person name="Silby M.W."/>
        </authorList>
    </citation>
    <scope>NUCLEOTIDE SEQUENCE [LARGE SCALE GENOMIC DNA]</scope>
    <source>
        <strain evidence="1 2">EA105</strain>
    </source>
</reference>
<accession>A0A0A6FG64</accession>